<gene>
    <name evidence="3" type="ORF">CEPIT_LOCUS31776</name>
</gene>
<dbReference type="GO" id="GO:0015074">
    <property type="term" value="P:DNA integration"/>
    <property type="evidence" value="ECO:0007669"/>
    <property type="project" value="InterPro"/>
</dbReference>
<sequence length="625" mass="69208">MEITQATTLVQLNAPTNFPIKLSATNFPVWRRQIEATLIGFDLLPYIDGSLIVPSQFNDDAKKVPNPCYSTWFRQNQILISAFLGGCTEPVQPLLSAVTTAKEAWDVLLTSYANASPGRILALKSKLSRNPRGNRSIPAYLKDMQEIAGDLALAKNPVSDTDLQIFILNQLGDDYRSIISALRVRNTPTSMLELSEILTDHERLLKDSEDDGPSFLPTANITQRQPSSGSVLSDFRKRDHLSGHRSNSGHRPTQSSSGSVSPVPAAGRSRAVCRFCNFSGHVVKDCRKLARFLRDNQIHTPPVVNTMTHSDLSGSSQPWLFDSGASHHAASGVASLQEFSTYDGPDEIRLGNGTCLPITHIGQTTVSTSTRPLSLNQVLCVPHLNKNLVSVSKLCQTNQVSVEFFPSYFVVKDQKTGTHIMRGRNVNGVYYAPTTVGSPTINATSLSSVSHLHHSLGHPSNKILVTLLNKCDMNVSSKAIRDFTCTSCHINKSHKLPFAVNSLTSSRPLDLVYTDVWSTKQMSCDGYYYYVIFVDHFTKYSWLYPLKKKSEVSTIFPQFKRLVEHKLNQKIVTIFSDNGGEFIKLLPMLNLSGISHLTTPPHTPEHNGTAERRHRHIVETGLSLL</sequence>
<dbReference type="PROSITE" id="PS50994">
    <property type="entry name" value="INTEGRASE"/>
    <property type="match status" value="1"/>
</dbReference>
<dbReference type="InterPro" id="IPR054722">
    <property type="entry name" value="PolX-like_BBD"/>
</dbReference>
<evidence type="ECO:0000313" key="4">
    <source>
        <dbReference type="Proteomes" id="UP001152523"/>
    </source>
</evidence>
<dbReference type="InterPro" id="IPR001584">
    <property type="entry name" value="Integrase_cat-core"/>
</dbReference>
<dbReference type="Pfam" id="PF00665">
    <property type="entry name" value="rve"/>
    <property type="match status" value="1"/>
</dbReference>
<keyword evidence="4" id="KW-1185">Reference proteome</keyword>
<feature type="domain" description="Integrase catalytic" evidence="2">
    <location>
        <begin position="504"/>
        <end position="625"/>
    </location>
</feature>
<feature type="compositionally biased region" description="Polar residues" evidence="1">
    <location>
        <begin position="244"/>
        <end position="254"/>
    </location>
</feature>
<dbReference type="Proteomes" id="UP001152523">
    <property type="component" value="Unassembled WGS sequence"/>
</dbReference>
<evidence type="ECO:0000259" key="2">
    <source>
        <dbReference type="PROSITE" id="PS50994"/>
    </source>
</evidence>
<dbReference type="Gene3D" id="3.30.420.10">
    <property type="entry name" value="Ribonuclease H-like superfamily/Ribonuclease H"/>
    <property type="match status" value="1"/>
</dbReference>
<dbReference type="GO" id="GO:0003676">
    <property type="term" value="F:nucleic acid binding"/>
    <property type="evidence" value="ECO:0007669"/>
    <property type="project" value="InterPro"/>
</dbReference>
<dbReference type="InterPro" id="IPR012337">
    <property type="entry name" value="RNaseH-like_sf"/>
</dbReference>
<evidence type="ECO:0000313" key="3">
    <source>
        <dbReference type="EMBL" id="CAH9131926.1"/>
    </source>
</evidence>
<feature type="region of interest" description="Disordered" evidence="1">
    <location>
        <begin position="208"/>
        <end position="263"/>
    </location>
</feature>
<name>A0AAV0F8U7_9ASTE</name>
<feature type="compositionally biased region" description="Polar residues" evidence="1">
    <location>
        <begin position="217"/>
        <end position="231"/>
    </location>
</feature>
<protein>
    <recommendedName>
        <fullName evidence="2">Integrase catalytic domain-containing protein</fullName>
    </recommendedName>
</protein>
<dbReference type="PANTHER" id="PTHR47481:SF43">
    <property type="entry name" value="RETROTRANSPOSON COPIA-LIKE N-TERMINAL DOMAIN-CONTAINING PROTEIN"/>
    <property type="match status" value="1"/>
</dbReference>
<dbReference type="PANTHER" id="PTHR47481">
    <property type="match status" value="1"/>
</dbReference>
<reference evidence="3" key="1">
    <citation type="submission" date="2022-07" db="EMBL/GenBank/DDBJ databases">
        <authorList>
            <person name="Macas J."/>
            <person name="Novak P."/>
            <person name="Neumann P."/>
        </authorList>
    </citation>
    <scope>NUCLEOTIDE SEQUENCE</scope>
</reference>
<proteinExistence type="predicted"/>
<dbReference type="Pfam" id="PF14223">
    <property type="entry name" value="Retrotran_gag_2"/>
    <property type="match status" value="1"/>
</dbReference>
<accession>A0AAV0F8U7</accession>
<evidence type="ECO:0000256" key="1">
    <source>
        <dbReference type="SAM" id="MobiDB-lite"/>
    </source>
</evidence>
<comment type="caution">
    <text evidence="3">The sequence shown here is derived from an EMBL/GenBank/DDBJ whole genome shotgun (WGS) entry which is preliminary data.</text>
</comment>
<dbReference type="Pfam" id="PF22936">
    <property type="entry name" value="Pol_BBD"/>
    <property type="match status" value="1"/>
</dbReference>
<dbReference type="SUPFAM" id="SSF53098">
    <property type="entry name" value="Ribonuclease H-like"/>
    <property type="match status" value="1"/>
</dbReference>
<dbReference type="AlphaFoldDB" id="A0AAV0F8U7"/>
<dbReference type="InterPro" id="IPR036397">
    <property type="entry name" value="RNaseH_sf"/>
</dbReference>
<organism evidence="3 4">
    <name type="scientific">Cuscuta epithymum</name>
    <dbReference type="NCBI Taxonomy" id="186058"/>
    <lineage>
        <taxon>Eukaryota</taxon>
        <taxon>Viridiplantae</taxon>
        <taxon>Streptophyta</taxon>
        <taxon>Embryophyta</taxon>
        <taxon>Tracheophyta</taxon>
        <taxon>Spermatophyta</taxon>
        <taxon>Magnoliopsida</taxon>
        <taxon>eudicotyledons</taxon>
        <taxon>Gunneridae</taxon>
        <taxon>Pentapetalae</taxon>
        <taxon>asterids</taxon>
        <taxon>lamiids</taxon>
        <taxon>Solanales</taxon>
        <taxon>Convolvulaceae</taxon>
        <taxon>Cuscuteae</taxon>
        <taxon>Cuscuta</taxon>
        <taxon>Cuscuta subgen. Cuscuta</taxon>
    </lineage>
</organism>
<dbReference type="EMBL" id="CAMAPF010000967">
    <property type="protein sequence ID" value="CAH9131926.1"/>
    <property type="molecule type" value="Genomic_DNA"/>
</dbReference>
<feature type="non-terminal residue" evidence="3">
    <location>
        <position position="625"/>
    </location>
</feature>